<evidence type="ECO:0000313" key="1">
    <source>
        <dbReference type="EMBL" id="CAG8472130.1"/>
    </source>
</evidence>
<accession>A0A9N8VZU3</accession>
<organism evidence="1 2">
    <name type="scientific">Cetraspora pellucida</name>
    <dbReference type="NCBI Taxonomy" id="1433469"/>
    <lineage>
        <taxon>Eukaryota</taxon>
        <taxon>Fungi</taxon>
        <taxon>Fungi incertae sedis</taxon>
        <taxon>Mucoromycota</taxon>
        <taxon>Glomeromycotina</taxon>
        <taxon>Glomeromycetes</taxon>
        <taxon>Diversisporales</taxon>
        <taxon>Gigasporaceae</taxon>
        <taxon>Cetraspora</taxon>
    </lineage>
</organism>
<sequence>MLPRCYHWYRRAVNEQANISKQNQKLELVQDQSVQTNKN</sequence>
<reference evidence="1" key="1">
    <citation type="submission" date="2021-06" db="EMBL/GenBank/DDBJ databases">
        <authorList>
            <person name="Kallberg Y."/>
            <person name="Tangrot J."/>
            <person name="Rosling A."/>
        </authorList>
    </citation>
    <scope>NUCLEOTIDE SEQUENCE</scope>
    <source>
        <strain evidence="1">FL966</strain>
    </source>
</reference>
<dbReference type="EMBL" id="CAJVQA010000390">
    <property type="protein sequence ID" value="CAG8472130.1"/>
    <property type="molecule type" value="Genomic_DNA"/>
</dbReference>
<protein>
    <submittedName>
        <fullName evidence="1">24091_t:CDS:1</fullName>
    </submittedName>
</protein>
<name>A0A9N8VZU3_9GLOM</name>
<dbReference type="Proteomes" id="UP000789759">
    <property type="component" value="Unassembled WGS sequence"/>
</dbReference>
<gene>
    <name evidence="1" type="ORF">CPELLU_LOCUS1121</name>
</gene>
<proteinExistence type="predicted"/>
<dbReference type="AlphaFoldDB" id="A0A9N8VZU3"/>
<keyword evidence="2" id="KW-1185">Reference proteome</keyword>
<comment type="caution">
    <text evidence="1">The sequence shown here is derived from an EMBL/GenBank/DDBJ whole genome shotgun (WGS) entry which is preliminary data.</text>
</comment>
<evidence type="ECO:0000313" key="2">
    <source>
        <dbReference type="Proteomes" id="UP000789759"/>
    </source>
</evidence>